<dbReference type="InterPro" id="IPR017475">
    <property type="entry name" value="EPS_sugar_tfrase"/>
</dbReference>
<feature type="transmembrane region" description="Helical" evidence="7">
    <location>
        <begin position="110"/>
        <end position="127"/>
    </location>
</feature>
<dbReference type="InterPro" id="IPR003362">
    <property type="entry name" value="Bact_transf"/>
</dbReference>
<proteinExistence type="inferred from homology"/>
<feature type="transmembrane region" description="Helical" evidence="7">
    <location>
        <begin position="45"/>
        <end position="68"/>
    </location>
</feature>
<dbReference type="GO" id="GO:0016020">
    <property type="term" value="C:membrane"/>
    <property type="evidence" value="ECO:0007669"/>
    <property type="project" value="UniProtKB-SubCell"/>
</dbReference>
<dbReference type="NCBIfam" id="TIGR03023">
    <property type="entry name" value="WcaJ_sugtrans"/>
    <property type="match status" value="1"/>
</dbReference>
<evidence type="ECO:0000256" key="2">
    <source>
        <dbReference type="ARBA" id="ARBA00006464"/>
    </source>
</evidence>
<dbReference type="GO" id="GO:0089702">
    <property type="term" value="F:undecaprenyl-phosphate glucose phosphotransferase activity"/>
    <property type="evidence" value="ECO:0007669"/>
    <property type="project" value="UniProtKB-EC"/>
</dbReference>
<dbReference type="NCBIfam" id="TIGR03025">
    <property type="entry name" value="EPS_sugtrans"/>
    <property type="match status" value="1"/>
</dbReference>
<evidence type="ECO:0000256" key="7">
    <source>
        <dbReference type="SAM" id="Phobius"/>
    </source>
</evidence>
<comment type="similarity">
    <text evidence="2">Belongs to the bacterial sugar transferase family.</text>
</comment>
<dbReference type="EC" id="2.7.8.31" evidence="9"/>
<dbReference type="PANTHER" id="PTHR30576:SF0">
    <property type="entry name" value="UNDECAPRENYL-PHOSPHATE N-ACETYLGALACTOSAMINYL 1-PHOSPHATE TRANSFERASE-RELATED"/>
    <property type="match status" value="1"/>
</dbReference>
<comment type="subcellular location">
    <subcellularLocation>
        <location evidence="1">Membrane</location>
        <topology evidence="1">Multi-pass membrane protein</topology>
    </subcellularLocation>
</comment>
<evidence type="ECO:0000256" key="1">
    <source>
        <dbReference type="ARBA" id="ARBA00004141"/>
    </source>
</evidence>
<reference evidence="9 10" key="1">
    <citation type="journal article" date="2021" name="Sci. Rep.">
        <title>The distribution of antibiotic resistance genes in chicken gut microbiota commensals.</title>
        <authorList>
            <person name="Juricova H."/>
            <person name="Matiasovicova J."/>
            <person name="Kubasova T."/>
            <person name="Cejkova D."/>
            <person name="Rychlik I."/>
        </authorList>
    </citation>
    <scope>NUCLEOTIDE SEQUENCE [LARGE SCALE GENOMIC DNA]</scope>
    <source>
        <strain evidence="9 10">An819</strain>
    </source>
</reference>
<feature type="transmembrane region" description="Helical" evidence="7">
    <location>
        <begin position="80"/>
        <end position="104"/>
    </location>
</feature>
<dbReference type="Gene3D" id="3.40.50.720">
    <property type="entry name" value="NAD(P)-binding Rossmann-like Domain"/>
    <property type="match status" value="1"/>
</dbReference>
<accession>A0A938WNC4</accession>
<evidence type="ECO:0000256" key="6">
    <source>
        <dbReference type="ARBA" id="ARBA00023136"/>
    </source>
</evidence>
<sequence length="466" mass="53991">MNDKVLNIHHNLILSAFTVMGDVLICIALYCMFCKVSGHILEDDFMQSVVVVAAIYFSCVINGGVILYKRNVKDFQVPLLVLRNIIVFTIASVILLKIGGFYLLPLNLSVLFLLSQLIVASTFRLTIRRMVKAYRTKEEHKHHAVLVGSKENIRALYDEMVSVPYFGYAVEGYFDYERASNMPESCPYLGTPDDVVGYLQKHSEVHELYCCLTSRHKDDIIPIIHYCVNHLVHFYSVPNVSNYLHHRMYFNMLGNVPYLSLYRDPLEKVENRAIKRTFDILFSLAFLCTIFPIVFVIVFIITKLTMPGPVFFRQKRNGINGEEFYCIKFRSMRVNAQADTLQATKDDPRKTKWGNIMRKTNIDELPQFINVLKGDMSIVGPRPHMLKHTEEYSKLIDKYMMRHFVKPGITGWSQVTGYRGETKELCQMEGRVKGDIYYIEHWSIWLDIYIIYKTVANAIKGDEEAY</sequence>
<feature type="transmembrane region" description="Helical" evidence="7">
    <location>
        <begin position="280"/>
        <end position="301"/>
    </location>
</feature>
<feature type="domain" description="Bacterial sugar transferase" evidence="8">
    <location>
        <begin position="275"/>
        <end position="459"/>
    </location>
</feature>
<keyword evidence="10" id="KW-1185">Reference proteome</keyword>
<keyword evidence="3 9" id="KW-0808">Transferase</keyword>
<organism evidence="9 10">
    <name type="scientific">Marseilla massiliensis</name>
    <dbReference type="NCBI Taxonomy" id="1841864"/>
    <lineage>
        <taxon>Bacteria</taxon>
        <taxon>Pseudomonadati</taxon>
        <taxon>Bacteroidota</taxon>
        <taxon>Bacteroidia</taxon>
        <taxon>Bacteroidales</taxon>
        <taxon>Prevotellaceae</taxon>
        <taxon>Marseilla</taxon>
    </lineage>
</organism>
<dbReference type="Pfam" id="PF02397">
    <property type="entry name" value="Bac_transf"/>
    <property type="match status" value="1"/>
</dbReference>
<dbReference type="PANTHER" id="PTHR30576">
    <property type="entry name" value="COLANIC BIOSYNTHESIS UDP-GLUCOSE LIPID CARRIER TRANSFERASE"/>
    <property type="match status" value="1"/>
</dbReference>
<name>A0A938WNC4_9BACT</name>
<dbReference type="AlphaFoldDB" id="A0A938WNC4"/>
<dbReference type="InterPro" id="IPR017473">
    <property type="entry name" value="Undecaprenyl-P_gluc_Ptfrase"/>
</dbReference>
<dbReference type="RefSeq" id="WP_205108908.1">
    <property type="nucleotide sequence ID" value="NZ_JACJJL010000008.1"/>
</dbReference>
<dbReference type="Pfam" id="PF13727">
    <property type="entry name" value="CoA_binding_3"/>
    <property type="match status" value="1"/>
</dbReference>
<keyword evidence="4 7" id="KW-0812">Transmembrane</keyword>
<protein>
    <submittedName>
        <fullName evidence="9">Undecaprenyl-phosphate glucose phosphotransferase</fullName>
        <ecNumber evidence="9">2.7.8.31</ecNumber>
    </submittedName>
</protein>
<comment type="caution">
    <text evidence="9">The sequence shown here is derived from an EMBL/GenBank/DDBJ whole genome shotgun (WGS) entry which is preliminary data.</text>
</comment>
<dbReference type="EMBL" id="JACJJL010000008">
    <property type="protein sequence ID" value="MBM6661319.1"/>
    <property type="molecule type" value="Genomic_DNA"/>
</dbReference>
<keyword evidence="5 7" id="KW-1133">Transmembrane helix</keyword>
<keyword evidence="6 7" id="KW-0472">Membrane</keyword>
<evidence type="ECO:0000256" key="5">
    <source>
        <dbReference type="ARBA" id="ARBA00022989"/>
    </source>
</evidence>
<dbReference type="Proteomes" id="UP000764045">
    <property type="component" value="Unassembled WGS sequence"/>
</dbReference>
<evidence type="ECO:0000256" key="4">
    <source>
        <dbReference type="ARBA" id="ARBA00022692"/>
    </source>
</evidence>
<evidence type="ECO:0000313" key="9">
    <source>
        <dbReference type="EMBL" id="MBM6661319.1"/>
    </source>
</evidence>
<gene>
    <name evidence="9" type="ORF">H6B30_06045</name>
</gene>
<evidence type="ECO:0000313" key="10">
    <source>
        <dbReference type="Proteomes" id="UP000764045"/>
    </source>
</evidence>
<evidence type="ECO:0000256" key="3">
    <source>
        <dbReference type="ARBA" id="ARBA00022679"/>
    </source>
</evidence>
<evidence type="ECO:0000259" key="8">
    <source>
        <dbReference type="Pfam" id="PF02397"/>
    </source>
</evidence>
<feature type="transmembrane region" description="Helical" evidence="7">
    <location>
        <begin position="12"/>
        <end position="33"/>
    </location>
</feature>